<accession>A0ABT1LDK5</accession>
<evidence type="ECO:0000313" key="2">
    <source>
        <dbReference type="Proteomes" id="UP001205890"/>
    </source>
</evidence>
<gene>
    <name evidence="1" type="ORF">NK718_07285</name>
</gene>
<organism evidence="1 2">
    <name type="scientific">Alsobacter ponti</name>
    <dbReference type="NCBI Taxonomy" id="2962936"/>
    <lineage>
        <taxon>Bacteria</taxon>
        <taxon>Pseudomonadati</taxon>
        <taxon>Pseudomonadota</taxon>
        <taxon>Alphaproteobacteria</taxon>
        <taxon>Hyphomicrobiales</taxon>
        <taxon>Alsobacteraceae</taxon>
        <taxon>Alsobacter</taxon>
    </lineage>
</organism>
<comment type="caution">
    <text evidence="1">The sequence shown here is derived from an EMBL/GenBank/DDBJ whole genome shotgun (WGS) entry which is preliminary data.</text>
</comment>
<sequence>MDIVEVFWDARPALRAINAKVGGGDLSEDVQALFAVARGAVAEALPGAVALTRIVTHPKATDEGVRVRRNGAAVPPEEAEAVARAVHDAVDAHVRAHQEARLLASTMASA</sequence>
<protein>
    <submittedName>
        <fullName evidence="1">Uncharacterized protein</fullName>
    </submittedName>
</protein>
<keyword evidence="2" id="KW-1185">Reference proteome</keyword>
<evidence type="ECO:0000313" key="1">
    <source>
        <dbReference type="EMBL" id="MCP8938313.1"/>
    </source>
</evidence>
<dbReference type="Proteomes" id="UP001205890">
    <property type="component" value="Unassembled WGS sequence"/>
</dbReference>
<proteinExistence type="predicted"/>
<dbReference type="RefSeq" id="WP_254740101.1">
    <property type="nucleotide sequence ID" value="NZ_JANCLU010000005.1"/>
</dbReference>
<dbReference type="EMBL" id="JANCLU010000005">
    <property type="protein sequence ID" value="MCP8938313.1"/>
    <property type="molecule type" value="Genomic_DNA"/>
</dbReference>
<reference evidence="1 2" key="1">
    <citation type="submission" date="2022-07" db="EMBL/GenBank/DDBJ databases">
        <authorList>
            <person name="Li W.-J."/>
            <person name="Deng Q.-Q."/>
        </authorList>
    </citation>
    <scope>NUCLEOTIDE SEQUENCE [LARGE SCALE GENOMIC DNA]</scope>
    <source>
        <strain evidence="1 2">SYSU M60028</strain>
    </source>
</reference>
<name>A0ABT1LDK5_9HYPH</name>